<proteinExistence type="predicted"/>
<feature type="region of interest" description="Disordered" evidence="1">
    <location>
        <begin position="36"/>
        <end position="61"/>
    </location>
</feature>
<name>A0A369JT94_HYPMA</name>
<dbReference type="AlphaFoldDB" id="A0A369JT94"/>
<dbReference type="Proteomes" id="UP000076154">
    <property type="component" value="Unassembled WGS sequence"/>
</dbReference>
<comment type="caution">
    <text evidence="2">The sequence shown here is derived from an EMBL/GenBank/DDBJ whole genome shotgun (WGS) entry which is preliminary data.</text>
</comment>
<organism evidence="2 3">
    <name type="scientific">Hypsizygus marmoreus</name>
    <name type="common">White beech mushroom</name>
    <name type="synonym">Agaricus marmoreus</name>
    <dbReference type="NCBI Taxonomy" id="39966"/>
    <lineage>
        <taxon>Eukaryota</taxon>
        <taxon>Fungi</taxon>
        <taxon>Dikarya</taxon>
        <taxon>Basidiomycota</taxon>
        <taxon>Agaricomycotina</taxon>
        <taxon>Agaricomycetes</taxon>
        <taxon>Agaricomycetidae</taxon>
        <taxon>Agaricales</taxon>
        <taxon>Tricholomatineae</taxon>
        <taxon>Lyophyllaceae</taxon>
        <taxon>Hypsizygus</taxon>
    </lineage>
</organism>
<gene>
    <name evidence="2" type="ORF">Hypma_009407</name>
</gene>
<evidence type="ECO:0000256" key="1">
    <source>
        <dbReference type="SAM" id="MobiDB-lite"/>
    </source>
</evidence>
<reference evidence="2" key="1">
    <citation type="submission" date="2018-04" db="EMBL/GenBank/DDBJ databases">
        <title>Whole genome sequencing of Hypsizygus marmoreus.</title>
        <authorList>
            <person name="Choi I.-G."/>
            <person name="Min B."/>
            <person name="Kim J.-G."/>
            <person name="Kim S."/>
            <person name="Oh Y.-L."/>
            <person name="Kong W.-S."/>
            <person name="Park H."/>
            <person name="Jeong J."/>
            <person name="Song E.-S."/>
        </authorList>
    </citation>
    <scope>NUCLEOTIDE SEQUENCE [LARGE SCALE GENOMIC DNA]</scope>
    <source>
        <strain evidence="2">51987-8</strain>
    </source>
</reference>
<dbReference type="EMBL" id="LUEZ02000046">
    <property type="protein sequence ID" value="RDB23757.1"/>
    <property type="molecule type" value="Genomic_DNA"/>
</dbReference>
<protein>
    <submittedName>
        <fullName evidence="2">Uncharacterized protein</fullName>
    </submittedName>
</protein>
<dbReference type="InParanoid" id="A0A369JT94"/>
<evidence type="ECO:0000313" key="2">
    <source>
        <dbReference type="EMBL" id="RDB23757.1"/>
    </source>
</evidence>
<keyword evidence="3" id="KW-1185">Reference proteome</keyword>
<feature type="compositionally biased region" description="Polar residues" evidence="1">
    <location>
        <begin position="44"/>
        <end position="61"/>
    </location>
</feature>
<sequence>MLALAIRSLVLATKPSLPFSMSQLFIKAKHLPAQRSGIAHAHDTSPTSDMRTSNSARAFPSTTCGPTAHATYYTSDMMLAPGTW</sequence>
<evidence type="ECO:0000313" key="3">
    <source>
        <dbReference type="Proteomes" id="UP000076154"/>
    </source>
</evidence>
<accession>A0A369JT94</accession>